<feature type="compositionally biased region" description="Pro residues" evidence="1">
    <location>
        <begin position="282"/>
        <end position="294"/>
    </location>
</feature>
<dbReference type="Proteomes" id="UP000275078">
    <property type="component" value="Unassembled WGS sequence"/>
</dbReference>
<feature type="compositionally biased region" description="Pro residues" evidence="1">
    <location>
        <begin position="247"/>
        <end position="274"/>
    </location>
</feature>
<keyword evidence="4" id="KW-1185">Reference proteome</keyword>
<proteinExistence type="predicted"/>
<evidence type="ECO:0000313" key="3">
    <source>
        <dbReference type="EMBL" id="RPA74286.1"/>
    </source>
</evidence>
<evidence type="ECO:0000256" key="1">
    <source>
        <dbReference type="SAM" id="MobiDB-lite"/>
    </source>
</evidence>
<keyword evidence="2" id="KW-0812">Transmembrane</keyword>
<sequence length="302" mass="34218">MPRARPYLTHNPDLDSPNIIMHPSYTEAYFTTKFTATNMPNGLSPHPFEKVRTSESDGTSSKGEIDMPIKKQVCGYCMEPIAFAAEAVYCNYRYANPIPFQDMLCCGAVRHEACTINGKRRFRGKKRLHRDISWVIRYTIVGFGVLLFAIPYLYSSYHIVSSCHRNLRSRLGLEELPDLHKQLRDILNDTTRPYIAGITECRDLLKANDKRVTRAQQMARLKALQVKKARKGLVGARLSGSMESAAQPPPNPPPTYPPPTYPPPTYPPPPPPAPYAQQPYYGQPPPNPYQPSNPYPYYCRES</sequence>
<organism evidence="3 4">
    <name type="scientific">Ascobolus immersus RN42</name>
    <dbReference type="NCBI Taxonomy" id="1160509"/>
    <lineage>
        <taxon>Eukaryota</taxon>
        <taxon>Fungi</taxon>
        <taxon>Dikarya</taxon>
        <taxon>Ascomycota</taxon>
        <taxon>Pezizomycotina</taxon>
        <taxon>Pezizomycetes</taxon>
        <taxon>Pezizales</taxon>
        <taxon>Ascobolaceae</taxon>
        <taxon>Ascobolus</taxon>
    </lineage>
</organism>
<evidence type="ECO:0000313" key="4">
    <source>
        <dbReference type="Proteomes" id="UP000275078"/>
    </source>
</evidence>
<reference evidence="3 4" key="1">
    <citation type="journal article" date="2018" name="Nat. Ecol. Evol.">
        <title>Pezizomycetes genomes reveal the molecular basis of ectomycorrhizal truffle lifestyle.</title>
        <authorList>
            <person name="Murat C."/>
            <person name="Payen T."/>
            <person name="Noel B."/>
            <person name="Kuo A."/>
            <person name="Morin E."/>
            <person name="Chen J."/>
            <person name="Kohler A."/>
            <person name="Krizsan K."/>
            <person name="Balestrini R."/>
            <person name="Da Silva C."/>
            <person name="Montanini B."/>
            <person name="Hainaut M."/>
            <person name="Levati E."/>
            <person name="Barry K.W."/>
            <person name="Belfiori B."/>
            <person name="Cichocki N."/>
            <person name="Clum A."/>
            <person name="Dockter R.B."/>
            <person name="Fauchery L."/>
            <person name="Guy J."/>
            <person name="Iotti M."/>
            <person name="Le Tacon F."/>
            <person name="Lindquist E.A."/>
            <person name="Lipzen A."/>
            <person name="Malagnac F."/>
            <person name="Mello A."/>
            <person name="Molinier V."/>
            <person name="Miyauchi S."/>
            <person name="Poulain J."/>
            <person name="Riccioni C."/>
            <person name="Rubini A."/>
            <person name="Sitrit Y."/>
            <person name="Splivallo R."/>
            <person name="Traeger S."/>
            <person name="Wang M."/>
            <person name="Zifcakova L."/>
            <person name="Wipf D."/>
            <person name="Zambonelli A."/>
            <person name="Paolocci F."/>
            <person name="Nowrousian M."/>
            <person name="Ottonello S."/>
            <person name="Baldrian P."/>
            <person name="Spatafora J.W."/>
            <person name="Henrissat B."/>
            <person name="Nagy L.G."/>
            <person name="Aury J.M."/>
            <person name="Wincker P."/>
            <person name="Grigoriev I.V."/>
            <person name="Bonfante P."/>
            <person name="Martin F.M."/>
        </authorList>
    </citation>
    <scope>NUCLEOTIDE SEQUENCE [LARGE SCALE GENOMIC DNA]</scope>
    <source>
        <strain evidence="3 4">RN42</strain>
    </source>
</reference>
<gene>
    <name evidence="3" type="ORF">BJ508DRAFT_333183</name>
</gene>
<feature type="transmembrane region" description="Helical" evidence="2">
    <location>
        <begin position="135"/>
        <end position="154"/>
    </location>
</feature>
<evidence type="ECO:0000256" key="2">
    <source>
        <dbReference type="SAM" id="Phobius"/>
    </source>
</evidence>
<name>A0A3N4HMY3_ASCIM</name>
<protein>
    <submittedName>
        <fullName evidence="3">Uncharacterized protein</fullName>
    </submittedName>
</protein>
<keyword evidence="2" id="KW-0472">Membrane</keyword>
<accession>A0A3N4HMY3</accession>
<dbReference type="EMBL" id="ML119794">
    <property type="protein sequence ID" value="RPA74286.1"/>
    <property type="molecule type" value="Genomic_DNA"/>
</dbReference>
<dbReference type="AlphaFoldDB" id="A0A3N4HMY3"/>
<feature type="region of interest" description="Disordered" evidence="1">
    <location>
        <begin position="239"/>
        <end position="302"/>
    </location>
</feature>
<keyword evidence="2" id="KW-1133">Transmembrane helix</keyword>